<accession>K6Z1Q2</accession>
<protein>
    <recommendedName>
        <fullName evidence="5">SHOCT domain-containing protein</fullName>
    </recommendedName>
</protein>
<dbReference type="Proteomes" id="UP000006327">
    <property type="component" value="Unassembled WGS sequence"/>
</dbReference>
<proteinExistence type="predicted"/>
<evidence type="ECO:0000256" key="2">
    <source>
        <dbReference type="SAM" id="Phobius"/>
    </source>
</evidence>
<keyword evidence="2" id="KW-0472">Membrane</keyword>
<keyword evidence="2" id="KW-0812">Transmembrane</keyword>
<dbReference type="EMBL" id="BAEO01000006">
    <property type="protein sequence ID" value="GAC17380.1"/>
    <property type="molecule type" value="Genomic_DNA"/>
</dbReference>
<sequence length="670" mass="76789">MFFTELVFAEQYKMKLIVDFSRFSEVKSDAVWLPPLVSPLEEVFFVAQDNGLIYLLDKDEPNNQHAILNLPLESNTPTFITLTAISLHPSFSLSEEPGYATFYTAHTTEFELDKSTNRLGLSDTDIDTETNFNFETVITAWTYDFDKQKINPETQREVLRIPITSKDKGIQQLTFDLYQKPWNPDYGQLYFSLKYDNELKTHSLYSGVILRIYPLMFGTREYTISQNNPFIKTPEINSEIVVMGAHDIQHFFWAKNSHESIFIQHNNNVQHWLSKAKVGDDLQSQAQPDFLWQQTNKMSPMLLYQGRNFLNLRNKMVFFTLIDDQWYLTSRPLEPLSNESPIIEEVSATQGIILGTNVSISQNNENEIIIFDHHQNKLYSLQSTNSQVIQTNDSGSVSSGFEATYIILFISILAVLIAVLFFTKRNNLVHKLALDPLDNKYARFEYLQTKESILLYKINQQKEHKPLNLKDIIRCEILLNSKVIAIIDSEAGNAISNLKETEIRALYTKEQNMKMGAEQTRQIEVILSDTDASYPVCLYLRKGNNRVTGTKYYRCVDILIDLCWVISKQLNPKVTETRIVPVVTFPHRHIPVATSQTADPASSRNNNANKSNKMLASSNLPTPKPEALKPEAQSTPKTEVVNALEKLVHLHKQGYLSDEEFSLAKTNLLQ</sequence>
<dbReference type="Gene3D" id="2.120.10.30">
    <property type="entry name" value="TolB, C-terminal domain"/>
    <property type="match status" value="1"/>
</dbReference>
<comment type="caution">
    <text evidence="3">The sequence shown here is derived from an EMBL/GenBank/DDBJ whole genome shotgun (WGS) entry which is preliminary data.</text>
</comment>
<evidence type="ECO:0000256" key="1">
    <source>
        <dbReference type="SAM" id="MobiDB-lite"/>
    </source>
</evidence>
<name>K6Z1Q2_9ALTE</name>
<feature type="region of interest" description="Disordered" evidence="1">
    <location>
        <begin position="593"/>
        <end position="636"/>
    </location>
</feature>
<dbReference type="OrthoDB" id="6219408at2"/>
<keyword evidence="4" id="KW-1185">Reference proteome</keyword>
<dbReference type="STRING" id="493475.GARC_0398"/>
<feature type="transmembrane region" description="Helical" evidence="2">
    <location>
        <begin position="403"/>
        <end position="422"/>
    </location>
</feature>
<organism evidence="3 4">
    <name type="scientific">Paraglaciecola arctica BSs20135</name>
    <dbReference type="NCBI Taxonomy" id="493475"/>
    <lineage>
        <taxon>Bacteria</taxon>
        <taxon>Pseudomonadati</taxon>
        <taxon>Pseudomonadota</taxon>
        <taxon>Gammaproteobacteria</taxon>
        <taxon>Alteromonadales</taxon>
        <taxon>Alteromonadaceae</taxon>
        <taxon>Paraglaciecola</taxon>
    </lineage>
</organism>
<evidence type="ECO:0000313" key="4">
    <source>
        <dbReference type="Proteomes" id="UP000006327"/>
    </source>
</evidence>
<feature type="compositionally biased region" description="Low complexity" evidence="1">
    <location>
        <begin position="601"/>
        <end position="620"/>
    </location>
</feature>
<evidence type="ECO:0008006" key="5">
    <source>
        <dbReference type="Google" id="ProtNLM"/>
    </source>
</evidence>
<keyword evidence="2" id="KW-1133">Transmembrane helix</keyword>
<evidence type="ECO:0000313" key="3">
    <source>
        <dbReference type="EMBL" id="GAC17380.1"/>
    </source>
</evidence>
<dbReference type="AlphaFoldDB" id="K6Z1Q2"/>
<reference evidence="3 4" key="1">
    <citation type="journal article" date="2017" name="Antonie Van Leeuwenhoek">
        <title>Rhizobium rhizosphaerae sp. nov., a novel species isolated from rice rhizosphere.</title>
        <authorList>
            <person name="Zhao J.J."/>
            <person name="Zhang J."/>
            <person name="Zhang R.J."/>
            <person name="Zhang C.W."/>
            <person name="Yin H.Q."/>
            <person name="Zhang X.X."/>
        </authorList>
    </citation>
    <scope>NUCLEOTIDE SEQUENCE [LARGE SCALE GENOMIC DNA]</scope>
    <source>
        <strain evidence="3 4">BSs20135</strain>
    </source>
</reference>
<dbReference type="InterPro" id="IPR011042">
    <property type="entry name" value="6-blade_b-propeller_TolB-like"/>
</dbReference>
<gene>
    <name evidence="3" type="ORF">GARC_0398</name>
</gene>
<dbReference type="eggNOG" id="COG2133">
    <property type="taxonomic scope" value="Bacteria"/>
</dbReference>
<dbReference type="RefSeq" id="WP_007616143.1">
    <property type="nucleotide sequence ID" value="NZ_BAEO01000006.1"/>
</dbReference>